<organism evidence="2 3">
    <name type="scientific">Clathrospora elynae</name>
    <dbReference type="NCBI Taxonomy" id="706981"/>
    <lineage>
        <taxon>Eukaryota</taxon>
        <taxon>Fungi</taxon>
        <taxon>Dikarya</taxon>
        <taxon>Ascomycota</taxon>
        <taxon>Pezizomycotina</taxon>
        <taxon>Dothideomycetes</taxon>
        <taxon>Pleosporomycetidae</taxon>
        <taxon>Pleosporales</taxon>
        <taxon>Diademaceae</taxon>
        <taxon>Clathrospora</taxon>
    </lineage>
</organism>
<evidence type="ECO:0000313" key="2">
    <source>
        <dbReference type="EMBL" id="KAF1941799.1"/>
    </source>
</evidence>
<evidence type="ECO:0000313" key="3">
    <source>
        <dbReference type="Proteomes" id="UP000800038"/>
    </source>
</evidence>
<keyword evidence="3" id="KW-1185">Reference proteome</keyword>
<name>A0A6A5SQJ4_9PLEO</name>
<evidence type="ECO:0000256" key="1">
    <source>
        <dbReference type="SAM" id="MobiDB-lite"/>
    </source>
</evidence>
<feature type="region of interest" description="Disordered" evidence="1">
    <location>
        <begin position="107"/>
        <end position="143"/>
    </location>
</feature>
<accession>A0A6A5SQJ4</accession>
<dbReference type="Proteomes" id="UP000800038">
    <property type="component" value="Unassembled WGS sequence"/>
</dbReference>
<sequence length="234" mass="25054">MLCSLRRAEQSKERPRSNAIKAYCWLSNDVGVVAEEASGDRPFSRHVWSAAENLPVAQSYLEDVTARARMASVVPSFVAMTATKLCMAAKQRRHWWLTVVTNRRTASRGSQTAAVSRRPTRSRSNTGPASPRAKSATNARIAPHGVPVGQTVDVPNIPASSLAICSLQLCRVPASPICMASPALAHTERLEQGGVRPASGIQAGMPCIAPFGGRGEQICAGNGFRSFLCRSQQA</sequence>
<gene>
    <name evidence="2" type="ORF">EJ02DRAFT_466247</name>
</gene>
<dbReference type="AlphaFoldDB" id="A0A6A5SQJ4"/>
<reference evidence="2" key="1">
    <citation type="journal article" date="2020" name="Stud. Mycol.">
        <title>101 Dothideomycetes genomes: a test case for predicting lifestyles and emergence of pathogens.</title>
        <authorList>
            <person name="Haridas S."/>
            <person name="Albert R."/>
            <person name="Binder M."/>
            <person name="Bloem J."/>
            <person name="Labutti K."/>
            <person name="Salamov A."/>
            <person name="Andreopoulos B."/>
            <person name="Baker S."/>
            <person name="Barry K."/>
            <person name="Bills G."/>
            <person name="Bluhm B."/>
            <person name="Cannon C."/>
            <person name="Castanera R."/>
            <person name="Culley D."/>
            <person name="Daum C."/>
            <person name="Ezra D."/>
            <person name="Gonzalez J."/>
            <person name="Henrissat B."/>
            <person name="Kuo A."/>
            <person name="Liang C."/>
            <person name="Lipzen A."/>
            <person name="Lutzoni F."/>
            <person name="Magnuson J."/>
            <person name="Mondo S."/>
            <person name="Nolan M."/>
            <person name="Ohm R."/>
            <person name="Pangilinan J."/>
            <person name="Park H.-J."/>
            <person name="Ramirez L."/>
            <person name="Alfaro M."/>
            <person name="Sun H."/>
            <person name="Tritt A."/>
            <person name="Yoshinaga Y."/>
            <person name="Zwiers L.-H."/>
            <person name="Turgeon B."/>
            <person name="Goodwin S."/>
            <person name="Spatafora J."/>
            <person name="Crous P."/>
            <person name="Grigoriev I."/>
        </authorList>
    </citation>
    <scope>NUCLEOTIDE SEQUENCE</scope>
    <source>
        <strain evidence="2">CBS 161.51</strain>
    </source>
</reference>
<dbReference type="EMBL" id="ML976042">
    <property type="protein sequence ID" value="KAF1941799.1"/>
    <property type="molecule type" value="Genomic_DNA"/>
</dbReference>
<proteinExistence type="predicted"/>
<protein>
    <submittedName>
        <fullName evidence="2">Uncharacterized protein</fullName>
    </submittedName>
</protein>